<dbReference type="AlphaFoldDB" id="A0A8J5F351"/>
<feature type="domain" description="Semialdehyde dehydrogenase NAD-binding" evidence="1">
    <location>
        <begin position="53"/>
        <end position="137"/>
    </location>
</feature>
<dbReference type="Proteomes" id="UP000734854">
    <property type="component" value="Unassembled WGS sequence"/>
</dbReference>
<dbReference type="GO" id="GO:1901607">
    <property type="term" value="P:alpha-amino acid biosynthetic process"/>
    <property type="evidence" value="ECO:0007669"/>
    <property type="project" value="UniProtKB-ARBA"/>
</dbReference>
<evidence type="ECO:0000259" key="1">
    <source>
        <dbReference type="SMART" id="SM00859"/>
    </source>
</evidence>
<gene>
    <name evidence="2" type="ORF">ZIOFF_066521</name>
</gene>
<dbReference type="Gene3D" id="3.30.360.10">
    <property type="entry name" value="Dihydrodipicolinate Reductase, domain 2"/>
    <property type="match status" value="1"/>
</dbReference>
<dbReference type="InterPro" id="IPR000534">
    <property type="entry name" value="Semialdehyde_DH_NAD-bd"/>
</dbReference>
<proteinExistence type="predicted"/>
<evidence type="ECO:0000313" key="3">
    <source>
        <dbReference type="Proteomes" id="UP000734854"/>
    </source>
</evidence>
<dbReference type="GO" id="GO:0051287">
    <property type="term" value="F:NAD binding"/>
    <property type="evidence" value="ECO:0007669"/>
    <property type="project" value="InterPro"/>
</dbReference>
<dbReference type="PANTHER" id="PTHR46278">
    <property type="entry name" value="DEHYDROGENASE, PUTATIVE-RELATED"/>
    <property type="match status" value="1"/>
</dbReference>
<accession>A0A8J5F351</accession>
<dbReference type="PANTHER" id="PTHR46278:SF2">
    <property type="entry name" value="ASPARTATE-SEMIALDEHYDE DEHYDROGENASE"/>
    <property type="match status" value="1"/>
</dbReference>
<dbReference type="EMBL" id="JACMSC010000018">
    <property type="protein sequence ID" value="KAG6477268.1"/>
    <property type="molecule type" value="Genomic_DNA"/>
</dbReference>
<organism evidence="2 3">
    <name type="scientific">Zingiber officinale</name>
    <name type="common">Ginger</name>
    <name type="synonym">Amomum zingiber</name>
    <dbReference type="NCBI Taxonomy" id="94328"/>
    <lineage>
        <taxon>Eukaryota</taxon>
        <taxon>Viridiplantae</taxon>
        <taxon>Streptophyta</taxon>
        <taxon>Embryophyta</taxon>
        <taxon>Tracheophyta</taxon>
        <taxon>Spermatophyta</taxon>
        <taxon>Magnoliopsida</taxon>
        <taxon>Liliopsida</taxon>
        <taxon>Zingiberales</taxon>
        <taxon>Zingiberaceae</taxon>
        <taxon>Zingiber</taxon>
    </lineage>
</organism>
<dbReference type="SMART" id="SM00859">
    <property type="entry name" value="Semialdhyde_dh"/>
    <property type="match status" value="1"/>
</dbReference>
<evidence type="ECO:0000313" key="2">
    <source>
        <dbReference type="EMBL" id="KAG6477268.1"/>
    </source>
</evidence>
<name>A0A8J5F351_ZINOF</name>
<comment type="caution">
    <text evidence="2">The sequence shown here is derived from an EMBL/GenBank/DDBJ whole genome shotgun (WGS) entry which is preliminary data.</text>
</comment>
<dbReference type="InterPro" id="IPR036291">
    <property type="entry name" value="NAD(P)-bd_dom_sf"/>
</dbReference>
<dbReference type="GO" id="GO:0016620">
    <property type="term" value="F:oxidoreductase activity, acting on the aldehyde or oxo group of donors, NAD or NADP as acceptor"/>
    <property type="evidence" value="ECO:0007669"/>
    <property type="project" value="InterPro"/>
</dbReference>
<keyword evidence="3" id="KW-1185">Reference proteome</keyword>
<reference evidence="2 3" key="1">
    <citation type="submission" date="2020-08" db="EMBL/GenBank/DDBJ databases">
        <title>Plant Genome Project.</title>
        <authorList>
            <person name="Zhang R.-G."/>
        </authorList>
    </citation>
    <scope>NUCLEOTIDE SEQUENCE [LARGE SCALE GENOMIC DNA]</scope>
    <source>
        <tissue evidence="2">Rhizome</tissue>
    </source>
</reference>
<dbReference type="Gene3D" id="3.40.50.720">
    <property type="entry name" value="NAD(P)-binding Rossmann-like Domain"/>
    <property type="match status" value="2"/>
</dbReference>
<dbReference type="Pfam" id="PF01118">
    <property type="entry name" value="Semialdhyde_dh"/>
    <property type="match status" value="1"/>
</dbReference>
<sequence length="414" mass="45066">MQATASTQRNHLFSPIASSALSLSHPFVKASTLRIRNLATATVCMSLREDGPSVTVVGVTGAGGQEFLRVLSDLDFPYRSIRLLASRRSAGKQLTFEDRRYAVEELRPESFDGIDIVLFSAVPLLIPEVNPEAMAHIKIKGRSGKGALIANPNCSTIICLMAATPLHRHAKVIRVSAMMGFGFCAPHASGSMSPLRLGAPRASNNTGGFNNRFSRRFEIPVESTTVAPGEDLYFLAASGAVFLFCLQKSLVVRHRVVEEIGLKLVVDPSGVNHFHFLFVLRGDGAPAACGGGGVAAGRMYALFLGQRFCLFLEKHLLKNTALLLAISHVSLGFSFVCFVLHDSTWIPLAITNMYPAKMMLQWAHMTGSFDRWQSWVGIVCLWRTDLQGPLTGLLQGKASSAPGYYGELVKRFHS</sequence>
<dbReference type="SUPFAM" id="SSF51735">
    <property type="entry name" value="NAD(P)-binding Rossmann-fold domains"/>
    <property type="match status" value="1"/>
</dbReference>
<protein>
    <recommendedName>
        <fullName evidence="1">Semialdehyde dehydrogenase NAD-binding domain-containing protein</fullName>
    </recommendedName>
</protein>